<dbReference type="Gene3D" id="1.50.10.20">
    <property type="match status" value="1"/>
</dbReference>
<feature type="domain" description="Prenyltransferase alpha-alpha toroid" evidence="2">
    <location>
        <begin position="148"/>
        <end position="276"/>
    </location>
</feature>
<dbReference type="Proteomes" id="UP001430193">
    <property type="component" value="Unassembled WGS sequence"/>
</dbReference>
<accession>A0ABS2KCQ2</accession>
<dbReference type="InterPro" id="IPR001330">
    <property type="entry name" value="Prenyltrans"/>
</dbReference>
<dbReference type="RefSeq" id="WP_204630339.1">
    <property type="nucleotide sequence ID" value="NZ_BSOC01000006.1"/>
</dbReference>
<protein>
    <recommendedName>
        <fullName evidence="2">Prenyltransferase alpha-alpha toroid domain-containing protein</fullName>
    </recommendedName>
</protein>
<dbReference type="InterPro" id="IPR008930">
    <property type="entry name" value="Terpenoid_cyclase/PrenylTrfase"/>
</dbReference>
<evidence type="ECO:0000313" key="3">
    <source>
        <dbReference type="EMBL" id="MBM7128719.1"/>
    </source>
</evidence>
<dbReference type="Pfam" id="PF00432">
    <property type="entry name" value="Prenyltrans"/>
    <property type="match status" value="2"/>
</dbReference>
<proteinExistence type="predicted"/>
<evidence type="ECO:0000259" key="2">
    <source>
        <dbReference type="Pfam" id="PF00432"/>
    </source>
</evidence>
<dbReference type="EMBL" id="JADIKF010000035">
    <property type="protein sequence ID" value="MBM7128719.1"/>
    <property type="molecule type" value="Genomic_DNA"/>
</dbReference>
<dbReference type="SUPFAM" id="SSF48239">
    <property type="entry name" value="Terpenoid cyclases/Protein prenyltransferases"/>
    <property type="match status" value="2"/>
</dbReference>
<gene>
    <name evidence="3" type="ORF">ISS99_04210</name>
</gene>
<keyword evidence="1" id="KW-0677">Repeat</keyword>
<evidence type="ECO:0000313" key="4">
    <source>
        <dbReference type="Proteomes" id="UP001430193"/>
    </source>
</evidence>
<evidence type="ECO:0000256" key="1">
    <source>
        <dbReference type="ARBA" id="ARBA00022737"/>
    </source>
</evidence>
<sequence>MSTAPRIASESPMTAALERAQTYVLGKQSPRGGFCFYRGYYVEEPNLADTWHSLAALTLLGISPSEPDTHAAFVLGQPIEPQPFALYYRVRALHALDVDDPMEIEVKLAVSALQIYRFDPSHVSFTTNLQRLRCVLWLKKHFHLLIDAEETIGTLLASEDASGGFGSPPNVLDTETAIGVLQLSSRAIPAGAGEFLQRMAAPGFGFRLTAGSLSPNLETTCAGVIGCSRTNKSVLHAKDATAFILSCQTGNGGFSRTAGALPDLALTHMALTTLIVHLGDLPHYQSLKELDCHA</sequence>
<name>A0ABS2KCQ2_9GAMM</name>
<comment type="caution">
    <text evidence="3">The sequence shown here is derived from an EMBL/GenBank/DDBJ whole genome shotgun (WGS) entry which is preliminary data.</text>
</comment>
<organism evidence="3 4">
    <name type="scientific">Dyella mobilis</name>
    <dbReference type="NCBI Taxonomy" id="1849582"/>
    <lineage>
        <taxon>Bacteria</taxon>
        <taxon>Pseudomonadati</taxon>
        <taxon>Pseudomonadota</taxon>
        <taxon>Gammaproteobacteria</taxon>
        <taxon>Lysobacterales</taxon>
        <taxon>Rhodanobacteraceae</taxon>
        <taxon>Dyella</taxon>
    </lineage>
</organism>
<feature type="domain" description="Prenyltransferase alpha-alpha toroid" evidence="2">
    <location>
        <begin position="22"/>
        <end position="61"/>
    </location>
</feature>
<reference evidence="3" key="1">
    <citation type="submission" date="2020-10" db="EMBL/GenBank/DDBJ databases">
        <title>Phylogeny of dyella-like bacteria.</title>
        <authorList>
            <person name="Fu J."/>
        </authorList>
    </citation>
    <scope>NUCLEOTIDE SEQUENCE</scope>
    <source>
        <strain evidence="3">DHON07</strain>
    </source>
</reference>
<keyword evidence="4" id="KW-1185">Reference proteome</keyword>